<reference evidence="2" key="5">
    <citation type="submission" date="2016-11" db="EMBL/GenBank/DDBJ databases">
        <title>Draft genome sequence of Providencia stuartii(ATCC 25827).</title>
        <authorList>
            <person name="Sudarsanam P."/>
            <person name="Ley R."/>
            <person name="Guruge J."/>
            <person name="Turnbaugh P.J."/>
            <person name="Mahowald M."/>
            <person name="Liep D."/>
            <person name="Gordon J."/>
        </authorList>
    </citation>
    <scope>NUCLEOTIDE SEQUENCE</scope>
    <source>
        <strain evidence="2">ATCC 25827</strain>
    </source>
</reference>
<dbReference type="Proteomes" id="UP000004506">
    <property type="component" value="Unassembled WGS sequence"/>
</dbReference>
<reference evidence="2 3" key="3">
    <citation type="submission" date="2008-05" db="EMBL/GenBank/DDBJ databases">
        <authorList>
            <person name="Fulton L."/>
            <person name="Clifton S."/>
            <person name="Fulton B."/>
            <person name="Xu J."/>
            <person name="Minx P."/>
            <person name="Pepin K.H."/>
            <person name="Johnson M."/>
            <person name="Thiruvilangam P."/>
            <person name="Bhonagiri V."/>
            <person name="Nash W.E."/>
            <person name="Mardis E.R."/>
            <person name="Wilson R.K."/>
        </authorList>
    </citation>
    <scope>NUCLEOTIDE SEQUENCE [LARGE SCALE GENOMIC DNA]</scope>
    <source>
        <strain evidence="2 3">ATCC 25827</strain>
    </source>
</reference>
<comment type="caution">
    <text evidence="2">The sequence shown here is derived from an EMBL/GenBank/DDBJ whole genome shotgun (WGS) entry which is preliminary data.</text>
</comment>
<reference evidence="3" key="1">
    <citation type="submission" date="2008-04" db="EMBL/GenBank/DDBJ databases">
        <title>Draft genome sequence of Providencia stuartii (ATCC 25827).</title>
        <authorList>
            <person name="Sudarsanam P."/>
            <person name="Ley R."/>
            <person name="Guruge J."/>
            <person name="Turnbaugh P.J."/>
            <person name="Mahowald M."/>
            <person name="Liep D."/>
            <person name="Gordon J."/>
        </authorList>
    </citation>
    <scope>NUCLEOTIDE SEQUENCE [LARGE SCALE GENOMIC DNA]</scope>
    <source>
        <strain evidence="3">ATCC 25827</strain>
    </source>
</reference>
<dbReference type="EMBL" id="ABJD02000075">
    <property type="protein sequence ID" value="EDU61230.1"/>
    <property type="molecule type" value="Genomic_DNA"/>
</dbReference>
<reference evidence="3" key="2">
    <citation type="submission" date="2008-04" db="EMBL/GenBank/DDBJ databases">
        <title>Draft genome sequence of Providencia stuartii(ATCC 25827).</title>
        <authorList>
            <person name="Sudarsanam P."/>
            <person name="Ley R."/>
            <person name="Guruge J."/>
            <person name="Turnbaugh P.J."/>
            <person name="Mahowald M."/>
            <person name="Liep D."/>
            <person name="Gordon J."/>
        </authorList>
    </citation>
    <scope>NUCLEOTIDE SEQUENCE [LARGE SCALE GENOMIC DNA]</scope>
    <source>
        <strain evidence="3">ATCC 25827</strain>
    </source>
</reference>
<evidence type="ECO:0000313" key="2">
    <source>
        <dbReference type="EMBL" id="EDU61643.1"/>
    </source>
</evidence>
<dbReference type="EMBL" id="ABJD02000046">
    <property type="protein sequence ID" value="EDU61643.1"/>
    <property type="molecule type" value="Genomic_DNA"/>
</dbReference>
<evidence type="ECO:0000313" key="1">
    <source>
        <dbReference type="EMBL" id="EDU61230.1"/>
    </source>
</evidence>
<reference evidence="2" key="4">
    <citation type="submission" date="2016-11" db="EMBL/GenBank/DDBJ databases">
        <title>Draft genome sequence of Providencia stuartii (ATCC 25827).</title>
        <authorList>
            <person name="Sudarsanam P."/>
            <person name="Ley R."/>
            <person name="Guruge J."/>
            <person name="Turnbaugh P.J."/>
            <person name="Mahowald M."/>
            <person name="Liep D."/>
            <person name="Gordon J."/>
        </authorList>
    </citation>
    <scope>NUCLEOTIDE SEQUENCE</scope>
    <source>
        <strain evidence="2 3">ATCC 25827</strain>
    </source>
</reference>
<accession>A0AA86Z075</accession>
<sequence>MNTIISQYVSFKESNDYKDDFICKIESPLPPMRYIDSEKALDEANCTLGFINEEKI</sequence>
<proteinExistence type="predicted"/>
<evidence type="ECO:0000313" key="3">
    <source>
        <dbReference type="Proteomes" id="UP000004506"/>
    </source>
</evidence>
<dbReference type="AlphaFoldDB" id="A0AA86Z075"/>
<gene>
    <name evidence="2" type="ORF">PROSTU_00179</name>
    <name evidence="1" type="ORF">PROSTU_00760</name>
</gene>
<organism evidence="2 3">
    <name type="scientific">Providencia stuartii ATCC 25827</name>
    <dbReference type="NCBI Taxonomy" id="471874"/>
    <lineage>
        <taxon>Bacteria</taxon>
        <taxon>Pseudomonadati</taxon>
        <taxon>Pseudomonadota</taxon>
        <taxon>Gammaproteobacteria</taxon>
        <taxon>Enterobacterales</taxon>
        <taxon>Morganellaceae</taxon>
        <taxon>Providencia</taxon>
    </lineage>
</organism>
<name>A0AA86Z075_PROST</name>
<protein>
    <submittedName>
        <fullName evidence="2">Uncharacterized protein</fullName>
    </submittedName>
</protein>